<dbReference type="FunFam" id="1.20.120.1900:FF:000018">
    <property type="entry name" value="Gamma-tubulin complex component 6 isoform A"/>
    <property type="match status" value="1"/>
</dbReference>
<evidence type="ECO:0000259" key="7">
    <source>
        <dbReference type="Pfam" id="PF04130"/>
    </source>
</evidence>
<dbReference type="Pfam" id="PF17681">
    <property type="entry name" value="GCP_N_terminal"/>
    <property type="match status" value="1"/>
</dbReference>
<gene>
    <name evidence="9" type="ORF">G4B88_003367</name>
</gene>
<evidence type="ECO:0000256" key="6">
    <source>
        <dbReference type="SAM" id="MobiDB-lite"/>
    </source>
</evidence>
<dbReference type="InterPro" id="IPR042241">
    <property type="entry name" value="GCP_C_sf"/>
</dbReference>
<dbReference type="Pfam" id="PF04130">
    <property type="entry name" value="GCP_C_terminal"/>
    <property type="match status" value="1"/>
</dbReference>
<name>A0A7J6EPW3_CANSA</name>
<feature type="domain" description="Gamma tubulin complex component protein N-terminal" evidence="8">
    <location>
        <begin position="72"/>
        <end position="412"/>
    </location>
</feature>
<comment type="subcellular location">
    <subcellularLocation>
        <location evidence="1">Cytoplasm</location>
        <location evidence="1">Cytoskeleton</location>
    </subcellularLocation>
</comment>
<feature type="region of interest" description="Disordered" evidence="6">
    <location>
        <begin position="656"/>
        <end position="676"/>
    </location>
</feature>
<comment type="caution">
    <text evidence="9">The sequence shown here is derived from an EMBL/GenBank/DDBJ whole genome shotgun (WGS) entry which is preliminary data.</text>
</comment>
<protein>
    <recommendedName>
        <fullName evidence="11">Gamma-tubulin complex component</fullName>
    </recommendedName>
</protein>
<dbReference type="PANTHER" id="PTHR19302">
    <property type="entry name" value="GAMMA TUBULIN COMPLEX PROTEIN"/>
    <property type="match status" value="1"/>
</dbReference>
<dbReference type="GO" id="GO:0000922">
    <property type="term" value="C:spindle pole"/>
    <property type="evidence" value="ECO:0007669"/>
    <property type="project" value="InterPro"/>
</dbReference>
<dbReference type="AlphaFoldDB" id="A0A7J6EPW3"/>
<keyword evidence="10" id="KW-1185">Reference proteome</keyword>
<evidence type="ECO:0000256" key="3">
    <source>
        <dbReference type="ARBA" id="ARBA00022490"/>
    </source>
</evidence>
<dbReference type="InterPro" id="IPR040457">
    <property type="entry name" value="GCP_C"/>
</dbReference>
<evidence type="ECO:0000313" key="10">
    <source>
        <dbReference type="Proteomes" id="UP000583929"/>
    </source>
</evidence>
<proteinExistence type="inferred from homology"/>
<dbReference type="GO" id="GO:0007020">
    <property type="term" value="P:microtubule nucleation"/>
    <property type="evidence" value="ECO:0007669"/>
    <property type="project" value="InterPro"/>
</dbReference>
<feature type="compositionally biased region" description="Low complexity" evidence="6">
    <location>
        <begin position="656"/>
        <end position="666"/>
    </location>
</feature>
<dbReference type="GO" id="GO:0051225">
    <property type="term" value="P:spindle assembly"/>
    <property type="evidence" value="ECO:0007669"/>
    <property type="project" value="TreeGrafter"/>
</dbReference>
<keyword evidence="4" id="KW-0493">Microtubule</keyword>
<dbReference type="InterPro" id="IPR041470">
    <property type="entry name" value="GCP_N"/>
</dbReference>
<dbReference type="GO" id="GO:0000278">
    <property type="term" value="P:mitotic cell cycle"/>
    <property type="evidence" value="ECO:0007669"/>
    <property type="project" value="TreeGrafter"/>
</dbReference>
<accession>A0A7J6EPW3</accession>
<dbReference type="InterPro" id="IPR007259">
    <property type="entry name" value="GCP"/>
</dbReference>
<comment type="similarity">
    <text evidence="2">Belongs to the TUBGCP family.</text>
</comment>
<dbReference type="GO" id="GO:0051321">
    <property type="term" value="P:meiotic cell cycle"/>
    <property type="evidence" value="ECO:0007669"/>
    <property type="project" value="TreeGrafter"/>
</dbReference>
<sequence length="1237" mass="140049">MAVLNSDFTASLFQNLNLEHPCLPATSWDSIPSESGPRVSHCNSFTSRSSSTPHRPRHDTSVSEASMVRLAMNALQGVQSAIISIEKLSTAFCSDPADRTYHQIPSLWNRSSSTHAQGKILKSIGCSGFLVLLLRKFVDYFTNYGDNFSGSRQHDNPELVDIQDRHGSKVQQDVHPPYSLVNHAFSVAVGKILEGYMCALDTLYASVCLRDSSESGEMPLVAPSGIGCLTTVVYSKITLLELYLHTKELRVQIEALGNICNLCPIAFCFSNSCSEDLIAKAMLEFCRFFRGGDLLTYLYAQLQVADPPHHAVLKFLFVRSFEPYCSFIRSWIYKAEISDPYKEFVVECIDNQPSQRQYDTDFPLATIRERDGVTIPCFLKDHLIPLVRAGQQLQVLMKLLELCTYVGSINHSYEDLLPCWDAFSSIHSSNACPITFIKETIETTVYARGCYYKGMLEKLECLLTKLEFRYQQVVSHGTVPKGFGDGGTSSNAPISFMLDKRLMVPSAKDKRVLNVDRDDVDSEDSSTVDDSSYIANTYESSSVCSSSNDEEKIDQLKDLSSQSFELEEKYLSGLSFSITSPFNNYEEKSCECEESLHIESDADGLCERDVLHGKLLDQISVAKESQEQNWACRSVNKYLERLPDNDWLGHLKSSVSVEGSSGGDSRSNLEDCDPRMSTKGTIEDGISYCRKLMVTSDSFSEELFSKDGQENSINNSALVTKKDWKVNSHNNFLSINPMLRKSSFLKLQTDPGEGDGTRYGKALPFFDFSSVEDSCNRCLENLSARLLDPGASAASNKIDLHVENCKRDMLLVEPKISYDNSLLEVKDYNQEDTASALVSGGSSWERLLGRSCNTVNNGVRDHIKSSLAKFDIPLDFIIDKCLLQEIMLQYKYVSKLTIKLLEEGFDFKEHLLALRRYHFMEFADWADLFIMSLWHHKWCITEAEQRLAEIQGLLELSIQRSSCQFDHNKDRLYVFIKGHDTMPLSASAIGLHSFDFLGLGYRVDWPVSIVLTPEALKIYSEIFSFLIKVKIGIFSLSDIWRSLKELRPLISVNQQAELSKQEVGHFNLLMKMRHQVSHFVSSLQQYVESQLSHVSWCRFMHSLQHKVKDMMDLESVHMAYLIDSLHVCFLSDETRHIARIIDSILQCALDFRSCLRGGMWDVGLNQGELVGKLSRVNISQVLAMKKVFDKNIQELHLYYLKSPKHGEYGLSRFWGHLNFNEYYSDNGNEMRFYAAAI</sequence>
<keyword evidence="5" id="KW-0206">Cytoskeleton</keyword>
<keyword evidence="3" id="KW-0963">Cytoplasm</keyword>
<organism evidence="9 10">
    <name type="scientific">Cannabis sativa</name>
    <name type="common">Hemp</name>
    <name type="synonym">Marijuana</name>
    <dbReference type="NCBI Taxonomy" id="3483"/>
    <lineage>
        <taxon>Eukaryota</taxon>
        <taxon>Viridiplantae</taxon>
        <taxon>Streptophyta</taxon>
        <taxon>Embryophyta</taxon>
        <taxon>Tracheophyta</taxon>
        <taxon>Spermatophyta</taxon>
        <taxon>Magnoliopsida</taxon>
        <taxon>eudicotyledons</taxon>
        <taxon>Gunneridae</taxon>
        <taxon>Pentapetalae</taxon>
        <taxon>rosids</taxon>
        <taxon>fabids</taxon>
        <taxon>Rosales</taxon>
        <taxon>Cannabaceae</taxon>
        <taxon>Cannabis</taxon>
    </lineage>
</organism>
<dbReference type="GO" id="GO:0000930">
    <property type="term" value="C:gamma-tubulin complex"/>
    <property type="evidence" value="ECO:0007669"/>
    <property type="project" value="TreeGrafter"/>
</dbReference>
<feature type="region of interest" description="Disordered" evidence="6">
    <location>
        <begin position="39"/>
        <end position="62"/>
    </location>
</feature>
<reference evidence="9 10" key="1">
    <citation type="journal article" date="2020" name="bioRxiv">
        <title>Sequence and annotation of 42 cannabis genomes reveals extensive copy number variation in cannabinoid synthesis and pathogen resistance genes.</title>
        <authorList>
            <person name="Mckernan K.J."/>
            <person name="Helbert Y."/>
            <person name="Kane L.T."/>
            <person name="Ebling H."/>
            <person name="Zhang L."/>
            <person name="Liu B."/>
            <person name="Eaton Z."/>
            <person name="Mclaughlin S."/>
            <person name="Kingan S."/>
            <person name="Baybayan P."/>
            <person name="Concepcion G."/>
            <person name="Jordan M."/>
            <person name="Riva A."/>
            <person name="Barbazuk W."/>
            <person name="Harkins T."/>
        </authorList>
    </citation>
    <scope>NUCLEOTIDE SEQUENCE [LARGE SCALE GENOMIC DNA]</scope>
    <source>
        <strain evidence="10">cv. Jamaican Lion 4</strain>
        <tissue evidence="9">Leaf</tissue>
    </source>
</reference>
<evidence type="ECO:0000256" key="1">
    <source>
        <dbReference type="ARBA" id="ARBA00004245"/>
    </source>
</evidence>
<dbReference type="GO" id="GO:0005874">
    <property type="term" value="C:microtubule"/>
    <property type="evidence" value="ECO:0007669"/>
    <property type="project" value="UniProtKB-KW"/>
</dbReference>
<dbReference type="PANTHER" id="PTHR19302:SF70">
    <property type="entry name" value="GAMMA-TUBULIN COMPLEX COMPONENT 6"/>
    <property type="match status" value="1"/>
</dbReference>
<dbReference type="Proteomes" id="UP000583929">
    <property type="component" value="Unassembled WGS sequence"/>
</dbReference>
<dbReference type="GO" id="GO:0051011">
    <property type="term" value="F:microtubule minus-end binding"/>
    <property type="evidence" value="ECO:0007669"/>
    <property type="project" value="TreeGrafter"/>
</dbReference>
<evidence type="ECO:0000256" key="4">
    <source>
        <dbReference type="ARBA" id="ARBA00022701"/>
    </source>
</evidence>
<evidence type="ECO:0000256" key="5">
    <source>
        <dbReference type="ARBA" id="ARBA00023212"/>
    </source>
</evidence>
<feature type="domain" description="Gamma tubulin complex component C-terminal" evidence="7">
    <location>
        <begin position="909"/>
        <end position="1223"/>
    </location>
</feature>
<evidence type="ECO:0000256" key="2">
    <source>
        <dbReference type="ARBA" id="ARBA00010337"/>
    </source>
</evidence>
<dbReference type="GO" id="GO:0043015">
    <property type="term" value="F:gamma-tubulin binding"/>
    <property type="evidence" value="ECO:0007669"/>
    <property type="project" value="InterPro"/>
</dbReference>
<dbReference type="Gene3D" id="1.20.120.1900">
    <property type="entry name" value="Gamma-tubulin complex, C-terminal domain"/>
    <property type="match status" value="1"/>
</dbReference>
<evidence type="ECO:0008006" key="11">
    <source>
        <dbReference type="Google" id="ProtNLM"/>
    </source>
</evidence>
<evidence type="ECO:0000313" key="9">
    <source>
        <dbReference type="EMBL" id="KAF4360484.1"/>
    </source>
</evidence>
<feature type="compositionally biased region" description="Basic and acidic residues" evidence="6">
    <location>
        <begin position="667"/>
        <end position="676"/>
    </location>
</feature>
<dbReference type="GO" id="GO:0031122">
    <property type="term" value="P:cytoplasmic microtubule organization"/>
    <property type="evidence" value="ECO:0007669"/>
    <property type="project" value="TreeGrafter"/>
</dbReference>
<dbReference type="EMBL" id="JAATIQ010000347">
    <property type="protein sequence ID" value="KAF4360484.1"/>
    <property type="molecule type" value="Genomic_DNA"/>
</dbReference>
<evidence type="ECO:0000259" key="8">
    <source>
        <dbReference type="Pfam" id="PF17681"/>
    </source>
</evidence>